<dbReference type="SUPFAM" id="SSF49452">
    <property type="entry name" value="Starch-binding domain-like"/>
    <property type="match status" value="1"/>
</dbReference>
<reference evidence="2 3" key="1">
    <citation type="submission" date="2016-03" db="EMBL/GenBank/DDBJ databases">
        <authorList>
            <person name="Ploux O."/>
        </authorList>
    </citation>
    <scope>NUCLEOTIDE SEQUENCE [LARGE SCALE GENOMIC DNA]</scope>
    <source>
        <strain evidence="2 3">R-45371</strain>
    </source>
</reference>
<dbReference type="CDD" id="cd04221">
    <property type="entry name" value="MauL"/>
    <property type="match status" value="1"/>
</dbReference>
<dbReference type="InterPro" id="IPR013784">
    <property type="entry name" value="Carb-bd-like_fold"/>
</dbReference>
<organism evidence="2 3">
    <name type="scientific">Methylomonas methanica</name>
    <dbReference type="NCBI Taxonomy" id="421"/>
    <lineage>
        <taxon>Bacteria</taxon>
        <taxon>Pseudomonadati</taxon>
        <taxon>Pseudomonadota</taxon>
        <taxon>Gammaproteobacteria</taxon>
        <taxon>Methylococcales</taxon>
        <taxon>Methylococcaceae</taxon>
        <taxon>Methylomonas</taxon>
    </lineage>
</organism>
<gene>
    <name evidence="2" type="ORF">A1353_23845</name>
</gene>
<protein>
    <recommendedName>
        <fullName evidence="4">Methylamine utilization protein</fullName>
    </recommendedName>
</protein>
<keyword evidence="1" id="KW-0732">Signal</keyword>
<dbReference type="Proteomes" id="UP000077763">
    <property type="component" value="Unassembled WGS sequence"/>
</dbReference>
<dbReference type="InterPro" id="IPR008972">
    <property type="entry name" value="Cupredoxin"/>
</dbReference>
<dbReference type="EMBL" id="LUUH01000107">
    <property type="protein sequence ID" value="OAH96908.1"/>
    <property type="molecule type" value="Genomic_DNA"/>
</dbReference>
<dbReference type="Gene3D" id="2.60.40.420">
    <property type="entry name" value="Cupredoxins - blue copper proteins"/>
    <property type="match status" value="1"/>
</dbReference>
<accession>A0A177LWK0</accession>
<dbReference type="GO" id="GO:0030246">
    <property type="term" value="F:carbohydrate binding"/>
    <property type="evidence" value="ECO:0007669"/>
    <property type="project" value="InterPro"/>
</dbReference>
<dbReference type="InterPro" id="IPR034242">
    <property type="entry name" value="MauL"/>
</dbReference>
<proteinExistence type="predicted"/>
<feature type="chain" id="PRO_5008067364" description="Methylamine utilization protein" evidence="1">
    <location>
        <begin position="24"/>
        <end position="220"/>
    </location>
</feature>
<evidence type="ECO:0000313" key="2">
    <source>
        <dbReference type="EMBL" id="OAH96908.1"/>
    </source>
</evidence>
<evidence type="ECO:0000256" key="1">
    <source>
        <dbReference type="SAM" id="SignalP"/>
    </source>
</evidence>
<evidence type="ECO:0008006" key="4">
    <source>
        <dbReference type="Google" id="ProtNLM"/>
    </source>
</evidence>
<dbReference type="RefSeq" id="WP_064038765.1">
    <property type="nucleotide sequence ID" value="NZ_LUUH01000107.1"/>
</dbReference>
<comment type="caution">
    <text evidence="2">The sequence shown here is derived from an EMBL/GenBank/DDBJ whole genome shotgun (WGS) entry which is preliminary data.</text>
</comment>
<sequence length="220" mass="23974">MANRLSPVFLASCVAATAIQAKADSISGTVENAGIPLANVVITATPTVNGKSISANVNPIPIKLDQKGKEFVPHVLAIKVGTPVYFPNSDDIQHHVYSFSQAKRFEIKLYKGTPSAPVIFNQPGVVALGCNIHDWMLGFVFVTETPHFTTSDNSGYWTLELPGGDYQLSLWHPDAAVELPKQTLHVPLEHSLHHIIELKIRRRSGKPPDTLQAQGYSDGF</sequence>
<dbReference type="AlphaFoldDB" id="A0A177LWK0"/>
<name>A0A177LWK0_METMH</name>
<feature type="signal peptide" evidence="1">
    <location>
        <begin position="1"/>
        <end position="23"/>
    </location>
</feature>
<dbReference type="SUPFAM" id="SSF49503">
    <property type="entry name" value="Cupredoxins"/>
    <property type="match status" value="1"/>
</dbReference>
<evidence type="ECO:0000313" key="3">
    <source>
        <dbReference type="Proteomes" id="UP000077763"/>
    </source>
</evidence>